<comment type="subcellular location">
    <subcellularLocation>
        <location evidence="1">Cell membrane</location>
        <topology evidence="1">Multi-pass membrane protein</topology>
    </subcellularLocation>
</comment>
<feature type="transmembrane region" description="Helical" evidence="7">
    <location>
        <begin position="45"/>
        <end position="69"/>
    </location>
</feature>
<evidence type="ECO:0000256" key="2">
    <source>
        <dbReference type="ARBA" id="ARBA00006679"/>
    </source>
</evidence>
<dbReference type="InterPro" id="IPR032808">
    <property type="entry name" value="DoxX"/>
</dbReference>
<keyword evidence="9" id="KW-1185">Reference proteome</keyword>
<feature type="transmembrane region" description="Helical" evidence="7">
    <location>
        <begin position="76"/>
        <end position="92"/>
    </location>
</feature>
<evidence type="ECO:0000256" key="5">
    <source>
        <dbReference type="ARBA" id="ARBA00022989"/>
    </source>
</evidence>
<feature type="transmembrane region" description="Helical" evidence="7">
    <location>
        <begin position="104"/>
        <end position="124"/>
    </location>
</feature>
<keyword evidence="3" id="KW-1003">Cell membrane</keyword>
<dbReference type="Pfam" id="PF07681">
    <property type="entry name" value="DoxX"/>
    <property type="match status" value="1"/>
</dbReference>
<reference evidence="8 9" key="1">
    <citation type="submission" date="2020-09" db="EMBL/GenBank/DDBJ databases">
        <title>Sinomicrobium weinanense sp. nov., a halophilic bacteria isolated from saline-alkali soil.</title>
        <authorList>
            <person name="Wu P."/>
            <person name="Ren H."/>
            <person name="Mei Y."/>
            <person name="Liang Y."/>
            <person name="Chen Z."/>
        </authorList>
    </citation>
    <scope>NUCLEOTIDE SEQUENCE [LARGE SCALE GENOMIC DNA]</scope>
    <source>
        <strain evidence="8 9">FJxs</strain>
    </source>
</reference>
<dbReference type="PANTHER" id="PTHR33452">
    <property type="entry name" value="OXIDOREDUCTASE CATD-RELATED"/>
    <property type="match status" value="1"/>
</dbReference>
<comment type="similarity">
    <text evidence="2">Belongs to the DoxX family.</text>
</comment>
<evidence type="ECO:0000256" key="1">
    <source>
        <dbReference type="ARBA" id="ARBA00004651"/>
    </source>
</evidence>
<evidence type="ECO:0000256" key="4">
    <source>
        <dbReference type="ARBA" id="ARBA00022692"/>
    </source>
</evidence>
<keyword evidence="4 7" id="KW-0812">Transmembrane</keyword>
<gene>
    <name evidence="8" type="ORF">IBL28_15215</name>
</gene>
<accession>A0A926JTP4</accession>
<proteinExistence type="inferred from homology"/>
<dbReference type="AlphaFoldDB" id="A0A926JTP4"/>
<dbReference type="InterPro" id="IPR051907">
    <property type="entry name" value="DoxX-like_oxidoreductase"/>
</dbReference>
<organism evidence="8 9">
    <name type="scientific">Sinomicrobium weinanense</name>
    <dbReference type="NCBI Taxonomy" id="2842200"/>
    <lineage>
        <taxon>Bacteria</taxon>
        <taxon>Pseudomonadati</taxon>
        <taxon>Bacteroidota</taxon>
        <taxon>Flavobacteriia</taxon>
        <taxon>Flavobacteriales</taxon>
        <taxon>Flavobacteriaceae</taxon>
        <taxon>Sinomicrobium</taxon>
    </lineage>
</organism>
<evidence type="ECO:0000313" key="8">
    <source>
        <dbReference type="EMBL" id="MBC9797323.1"/>
    </source>
</evidence>
<dbReference type="PANTHER" id="PTHR33452:SF1">
    <property type="entry name" value="INNER MEMBRANE PROTEIN YPHA-RELATED"/>
    <property type="match status" value="1"/>
</dbReference>
<dbReference type="GO" id="GO:0005886">
    <property type="term" value="C:plasma membrane"/>
    <property type="evidence" value="ECO:0007669"/>
    <property type="project" value="UniProtKB-SubCell"/>
</dbReference>
<sequence length="135" mass="14601">MKREKSSSNLGLALLRIGASALIMTHGYGKLQMLLSDEEIQFGDPIGLGIKTSFVLAMISEFIAPILVIIGFKTRWATIPPIITMAVAAFIAHSGDPINVKEMALLYLIAFITIALLGPGKYSVDGAMAKKKYFI</sequence>
<evidence type="ECO:0000313" key="9">
    <source>
        <dbReference type="Proteomes" id="UP000653730"/>
    </source>
</evidence>
<dbReference type="RefSeq" id="WP_187966458.1">
    <property type="nucleotide sequence ID" value="NZ_JACVDC010000054.1"/>
</dbReference>
<dbReference type="Proteomes" id="UP000653730">
    <property type="component" value="Unassembled WGS sequence"/>
</dbReference>
<evidence type="ECO:0000256" key="3">
    <source>
        <dbReference type="ARBA" id="ARBA00022475"/>
    </source>
</evidence>
<comment type="caution">
    <text evidence="8">The sequence shown here is derived from an EMBL/GenBank/DDBJ whole genome shotgun (WGS) entry which is preliminary data.</text>
</comment>
<keyword evidence="5 7" id="KW-1133">Transmembrane helix</keyword>
<evidence type="ECO:0000256" key="6">
    <source>
        <dbReference type="ARBA" id="ARBA00023136"/>
    </source>
</evidence>
<dbReference type="EMBL" id="JACVDC010000054">
    <property type="protein sequence ID" value="MBC9797323.1"/>
    <property type="molecule type" value="Genomic_DNA"/>
</dbReference>
<keyword evidence="6 7" id="KW-0472">Membrane</keyword>
<protein>
    <submittedName>
        <fullName evidence="8">DoxX family protein</fullName>
    </submittedName>
</protein>
<evidence type="ECO:0000256" key="7">
    <source>
        <dbReference type="SAM" id="Phobius"/>
    </source>
</evidence>
<name>A0A926JTP4_9FLAO</name>